<name>A0A2H0TQ23_9BACT</name>
<dbReference type="EMBL" id="PFCB01000023">
    <property type="protein sequence ID" value="PIR74245.1"/>
    <property type="molecule type" value="Genomic_DNA"/>
</dbReference>
<comment type="caution">
    <text evidence="2">The sequence shown here is derived from an EMBL/GenBank/DDBJ whole genome shotgun (WGS) entry which is preliminary data.</text>
</comment>
<dbReference type="Proteomes" id="UP000230154">
    <property type="component" value="Unassembled WGS sequence"/>
</dbReference>
<accession>A0A2H0TQ23</accession>
<dbReference type="AlphaFoldDB" id="A0A2H0TQ23"/>
<reference evidence="3" key="1">
    <citation type="submission" date="2017-09" db="EMBL/GenBank/DDBJ databases">
        <title>Depth-based differentiation of microbial function through sediment-hosted aquifers and enrichment of novel symbionts in the deep terrestrial subsurface.</title>
        <authorList>
            <person name="Probst A.J."/>
            <person name="Ladd B."/>
            <person name="Jarett J.K."/>
            <person name="Geller-Mcgrath D.E."/>
            <person name="Sieber C.M.K."/>
            <person name="Emerson J.B."/>
            <person name="Anantharaman K."/>
            <person name="Thomas B.C."/>
            <person name="Malmstrom R."/>
            <person name="Stieglmeier M."/>
            <person name="Klingl A."/>
            <person name="Woyke T."/>
            <person name="Ryan C.M."/>
            <person name="Banfield J.F."/>
        </authorList>
    </citation>
    <scope>NUCLEOTIDE SEQUENCE [LARGE SCALE GENOMIC DNA]</scope>
</reference>
<evidence type="ECO:0000313" key="2">
    <source>
        <dbReference type="EMBL" id="PIR74245.1"/>
    </source>
</evidence>
<dbReference type="Gene3D" id="3.30.1370.110">
    <property type="match status" value="1"/>
</dbReference>
<dbReference type="InterPro" id="IPR002625">
    <property type="entry name" value="Smr_dom"/>
</dbReference>
<dbReference type="SUPFAM" id="SSF160443">
    <property type="entry name" value="SMR domain-like"/>
    <property type="match status" value="1"/>
</dbReference>
<dbReference type="PROSITE" id="PS50828">
    <property type="entry name" value="SMR"/>
    <property type="match status" value="1"/>
</dbReference>
<proteinExistence type="predicted"/>
<feature type="domain" description="Smr" evidence="1">
    <location>
        <begin position="81"/>
        <end position="151"/>
    </location>
</feature>
<dbReference type="InterPro" id="IPR036063">
    <property type="entry name" value="Smr_dom_sf"/>
</dbReference>
<sequence length="151" mass="16740">MCFVFSGRRCHAAWIPTCRSAVCLSRSTLTKGALKNPSAPTADAVRGLSPPLQAATRRPFPLCMTESLLHVAQYHEDIPVIDLHYFSNIQSALDELETHLFLFSSEHTYCRIIHGIGSGAMAQAVHDVLKKNPLVLEWMEEETGGSCIVRF</sequence>
<dbReference type="Pfam" id="PF01713">
    <property type="entry name" value="Smr"/>
    <property type="match status" value="1"/>
</dbReference>
<evidence type="ECO:0000259" key="1">
    <source>
        <dbReference type="PROSITE" id="PS50828"/>
    </source>
</evidence>
<gene>
    <name evidence="2" type="ORF">COU35_03045</name>
</gene>
<evidence type="ECO:0000313" key="3">
    <source>
        <dbReference type="Proteomes" id="UP000230154"/>
    </source>
</evidence>
<organism evidence="2 3">
    <name type="scientific">Candidatus Magasanikbacteria bacterium CG10_big_fil_rev_8_21_14_0_10_47_10</name>
    <dbReference type="NCBI Taxonomy" id="1974652"/>
    <lineage>
        <taxon>Bacteria</taxon>
        <taxon>Candidatus Magasanikiibacteriota</taxon>
    </lineage>
</organism>
<protein>
    <recommendedName>
        <fullName evidence="1">Smr domain-containing protein</fullName>
    </recommendedName>
</protein>